<dbReference type="Gene3D" id="3.40.630.30">
    <property type="match status" value="1"/>
</dbReference>
<accession>A0A4Z0GIL9</accession>
<sequence length="169" mass="18693">MLENIVIRDATDADLPAIVTIYNSTIPGRMVTADTSNVSVADRKPWFDAHLADQNRPLWVAELDGKVCGWLSLSTFYGRPAYLGTVEISIYIDESFRGKGLGSFFAEYALQKSVQFGIKTILAFIFGHNAPSLHLFKKLGFERWGTLPDVAELDGIGRDLVILGKRVGK</sequence>
<dbReference type="PANTHER" id="PTHR43072:SF23">
    <property type="entry name" value="UPF0039 PROTEIN C11D3.02C"/>
    <property type="match status" value="1"/>
</dbReference>
<keyword evidence="2" id="KW-0012">Acyltransferase</keyword>
<comment type="caution">
    <text evidence="4">The sequence shown here is derived from an EMBL/GenBank/DDBJ whole genome shotgun (WGS) entry which is preliminary data.</text>
</comment>
<organism evidence="4 5">
    <name type="scientific">Sporolactobacillus shoreae</name>
    <dbReference type="NCBI Taxonomy" id="1465501"/>
    <lineage>
        <taxon>Bacteria</taxon>
        <taxon>Bacillati</taxon>
        <taxon>Bacillota</taxon>
        <taxon>Bacilli</taxon>
        <taxon>Bacillales</taxon>
        <taxon>Sporolactobacillaceae</taxon>
        <taxon>Sporolactobacillus</taxon>
    </lineage>
</organism>
<dbReference type="Pfam" id="PF00583">
    <property type="entry name" value="Acetyltransf_1"/>
    <property type="match status" value="1"/>
</dbReference>
<dbReference type="PROSITE" id="PS51186">
    <property type="entry name" value="GNAT"/>
    <property type="match status" value="1"/>
</dbReference>
<dbReference type="OrthoDB" id="9798006at2"/>
<dbReference type="EMBL" id="SRJD01000022">
    <property type="protein sequence ID" value="TGA96590.1"/>
    <property type="molecule type" value="Genomic_DNA"/>
</dbReference>
<evidence type="ECO:0000259" key="3">
    <source>
        <dbReference type="PROSITE" id="PS51186"/>
    </source>
</evidence>
<evidence type="ECO:0000313" key="4">
    <source>
        <dbReference type="EMBL" id="TGA96590.1"/>
    </source>
</evidence>
<dbReference type="CDD" id="cd04301">
    <property type="entry name" value="NAT_SF"/>
    <property type="match status" value="1"/>
</dbReference>
<dbReference type="AlphaFoldDB" id="A0A4Z0GIL9"/>
<gene>
    <name evidence="4" type="ORF">E4665_14940</name>
</gene>
<dbReference type="RefSeq" id="WP_135349597.1">
    <property type="nucleotide sequence ID" value="NZ_SRJD01000022.1"/>
</dbReference>
<feature type="domain" description="N-acetyltransferase" evidence="3">
    <location>
        <begin position="5"/>
        <end position="168"/>
    </location>
</feature>
<reference evidence="4 5" key="1">
    <citation type="journal article" date="2015" name="Int. J. Syst. Evol. Microbiol.">
        <title>Sporolactobacillus shoreae sp. nov. and Sporolactobacillus spathodeae sp. nov., two spore-forming lactic acid bacteria isolated from tree barks in Thailand.</title>
        <authorList>
            <person name="Thamacharoensuk T."/>
            <person name="Kitahara M."/>
            <person name="Ohkuma M."/>
            <person name="Thongchul N."/>
            <person name="Tanasupawat S."/>
        </authorList>
    </citation>
    <scope>NUCLEOTIDE SEQUENCE [LARGE SCALE GENOMIC DNA]</scope>
    <source>
        <strain evidence="4 5">BK92</strain>
    </source>
</reference>
<dbReference type="InterPro" id="IPR000182">
    <property type="entry name" value="GNAT_dom"/>
</dbReference>
<keyword evidence="5" id="KW-1185">Reference proteome</keyword>
<evidence type="ECO:0000313" key="5">
    <source>
        <dbReference type="Proteomes" id="UP000298347"/>
    </source>
</evidence>
<dbReference type="InterPro" id="IPR016181">
    <property type="entry name" value="Acyl_CoA_acyltransferase"/>
</dbReference>
<dbReference type="SUPFAM" id="SSF55729">
    <property type="entry name" value="Acyl-CoA N-acyltransferases (Nat)"/>
    <property type="match status" value="1"/>
</dbReference>
<proteinExistence type="predicted"/>
<keyword evidence="1 4" id="KW-0808">Transferase</keyword>
<dbReference type="PANTHER" id="PTHR43072">
    <property type="entry name" value="N-ACETYLTRANSFERASE"/>
    <property type="match status" value="1"/>
</dbReference>
<evidence type="ECO:0000256" key="1">
    <source>
        <dbReference type="ARBA" id="ARBA00022679"/>
    </source>
</evidence>
<dbReference type="Proteomes" id="UP000298347">
    <property type="component" value="Unassembled WGS sequence"/>
</dbReference>
<protein>
    <submittedName>
        <fullName evidence="4">N-acetyltransferase family protein</fullName>
    </submittedName>
</protein>
<name>A0A4Z0GIL9_9BACL</name>
<dbReference type="GO" id="GO:0016747">
    <property type="term" value="F:acyltransferase activity, transferring groups other than amino-acyl groups"/>
    <property type="evidence" value="ECO:0007669"/>
    <property type="project" value="InterPro"/>
</dbReference>
<evidence type="ECO:0000256" key="2">
    <source>
        <dbReference type="ARBA" id="ARBA00023315"/>
    </source>
</evidence>